<evidence type="ECO:0000313" key="10">
    <source>
        <dbReference type="EMBL" id="HJD53735.1"/>
    </source>
</evidence>
<proteinExistence type="predicted"/>
<keyword evidence="7" id="KW-0482">Metalloprotease</keyword>
<dbReference type="PANTHER" id="PTHR21666:SF288">
    <property type="entry name" value="CELL DIVISION PROTEIN YTFB"/>
    <property type="match status" value="1"/>
</dbReference>
<dbReference type="Gene3D" id="2.70.70.10">
    <property type="entry name" value="Glucose Permease (Domain IIA)"/>
    <property type="match status" value="1"/>
</dbReference>
<keyword evidence="4" id="KW-0479">Metal-binding</keyword>
<feature type="domain" description="M23ase beta-sheet core" evidence="8">
    <location>
        <begin position="265"/>
        <end position="362"/>
    </location>
</feature>
<accession>A0A9D2ZUR0</accession>
<evidence type="ECO:0000256" key="3">
    <source>
        <dbReference type="ARBA" id="ARBA00022670"/>
    </source>
</evidence>
<evidence type="ECO:0000256" key="4">
    <source>
        <dbReference type="ARBA" id="ARBA00022723"/>
    </source>
</evidence>
<dbReference type="Gene3D" id="3.10.450.350">
    <property type="match status" value="1"/>
</dbReference>
<feature type="domain" description="Csd3-like second N-terminal" evidence="9">
    <location>
        <begin position="131"/>
        <end position="251"/>
    </location>
</feature>
<dbReference type="Proteomes" id="UP000787625">
    <property type="component" value="Unassembled WGS sequence"/>
</dbReference>
<comment type="caution">
    <text evidence="10">The sequence shown here is derived from an EMBL/GenBank/DDBJ whole genome shotgun (WGS) entry which is preliminary data.</text>
</comment>
<dbReference type="GO" id="GO:0046872">
    <property type="term" value="F:metal ion binding"/>
    <property type="evidence" value="ECO:0007669"/>
    <property type="project" value="UniProtKB-KW"/>
</dbReference>
<evidence type="ECO:0000256" key="5">
    <source>
        <dbReference type="ARBA" id="ARBA00022801"/>
    </source>
</evidence>
<dbReference type="Pfam" id="PF19425">
    <property type="entry name" value="Csd3_N2"/>
    <property type="match status" value="1"/>
</dbReference>
<dbReference type="InterPro" id="IPR050570">
    <property type="entry name" value="Cell_wall_metabolism_enzyme"/>
</dbReference>
<dbReference type="Pfam" id="PF01551">
    <property type="entry name" value="Peptidase_M23"/>
    <property type="match status" value="1"/>
</dbReference>
<dbReference type="SUPFAM" id="SSF51261">
    <property type="entry name" value="Duplicated hybrid motif"/>
    <property type="match status" value="1"/>
</dbReference>
<keyword evidence="6" id="KW-0862">Zinc</keyword>
<evidence type="ECO:0000256" key="6">
    <source>
        <dbReference type="ARBA" id="ARBA00022833"/>
    </source>
</evidence>
<dbReference type="EMBL" id="DWUP01000195">
    <property type="protein sequence ID" value="HJD53735.1"/>
    <property type="molecule type" value="Genomic_DNA"/>
</dbReference>
<dbReference type="InterPro" id="IPR011055">
    <property type="entry name" value="Dup_hybrid_motif"/>
</dbReference>
<dbReference type="InterPro" id="IPR045834">
    <property type="entry name" value="Csd3_N2"/>
</dbReference>
<keyword evidence="5" id="KW-0378">Hydrolase</keyword>
<evidence type="ECO:0000313" key="11">
    <source>
        <dbReference type="Proteomes" id="UP000787625"/>
    </source>
</evidence>
<sequence>MAALLSQGVVSRADEVVSAADTSAVDSVSREYGIVTDGYDIVRGTVEPGQNLSSLLQGCGLSAADVHAIGLKAEGTFDARRIRSGQGYAVFYTRDSVPAARYFVYEETPRTYVVFDLGGGFGVSRGTNPVEWRQMSARCRVESSLWVAMDEAGASPLLAVTLSHIFGWSVDFFGLQRGDEFRVIYEQEYVDGAALDNFRVLAASFAGGDTAIYAIPFVQDGEQLYYNTDGNSLEGAFLKAPLDFYRITSRFTNSRFHPVLRRYRAHHGVDYAAPAGTPVYAIGDGTVTAKAFQAGGAGNYVKIRHNSVYTTTYMHLSRFAKGLKVGSRVRQKEVIGYVGSTGLSTGPHLDFRVYENGKPINPLLIKSQPKRPIAGDNRAAFAAVCDSLVAALRGVE</sequence>
<dbReference type="AlphaFoldDB" id="A0A9D2ZUR0"/>
<keyword evidence="3" id="KW-0645">Protease</keyword>
<reference evidence="10" key="1">
    <citation type="journal article" date="2021" name="PeerJ">
        <title>Extensive microbial diversity within the chicken gut microbiome revealed by metagenomics and culture.</title>
        <authorList>
            <person name="Gilroy R."/>
            <person name="Ravi A."/>
            <person name="Getino M."/>
            <person name="Pursley I."/>
            <person name="Horton D.L."/>
            <person name="Alikhan N.F."/>
            <person name="Baker D."/>
            <person name="Gharbi K."/>
            <person name="Hall N."/>
            <person name="Watson M."/>
            <person name="Adriaenssens E.M."/>
            <person name="Foster-Nyarko E."/>
            <person name="Jarju S."/>
            <person name="Secka A."/>
            <person name="Antonio M."/>
            <person name="Oren A."/>
            <person name="Chaudhuri R.R."/>
            <person name="La Ragione R."/>
            <person name="Hildebrand F."/>
            <person name="Pallen M.J."/>
        </authorList>
    </citation>
    <scope>NUCLEOTIDE SEQUENCE</scope>
    <source>
        <strain evidence="10">MalCec1-1739</strain>
    </source>
</reference>
<dbReference type="CDD" id="cd12797">
    <property type="entry name" value="M23_peptidase"/>
    <property type="match status" value="1"/>
</dbReference>
<dbReference type="GO" id="GO:0030313">
    <property type="term" value="C:cell envelope"/>
    <property type="evidence" value="ECO:0007669"/>
    <property type="project" value="UniProtKB-SubCell"/>
</dbReference>
<dbReference type="InterPro" id="IPR016047">
    <property type="entry name" value="M23ase_b-sheet_dom"/>
</dbReference>
<evidence type="ECO:0000259" key="8">
    <source>
        <dbReference type="Pfam" id="PF01551"/>
    </source>
</evidence>
<comment type="subcellular location">
    <subcellularLocation>
        <location evidence="2">Cell envelope</location>
    </subcellularLocation>
</comment>
<dbReference type="GO" id="GO:0006508">
    <property type="term" value="P:proteolysis"/>
    <property type="evidence" value="ECO:0007669"/>
    <property type="project" value="UniProtKB-KW"/>
</dbReference>
<gene>
    <name evidence="10" type="ORF">IAA93_08445</name>
</gene>
<protein>
    <submittedName>
        <fullName evidence="10">Peptidoglycan DD-metalloendopeptidase family protein</fullName>
    </submittedName>
</protein>
<dbReference type="PANTHER" id="PTHR21666">
    <property type="entry name" value="PEPTIDASE-RELATED"/>
    <property type="match status" value="1"/>
</dbReference>
<reference evidence="10" key="2">
    <citation type="submission" date="2021-04" db="EMBL/GenBank/DDBJ databases">
        <authorList>
            <person name="Gilroy R."/>
        </authorList>
    </citation>
    <scope>NUCLEOTIDE SEQUENCE</scope>
    <source>
        <strain evidence="10">MalCec1-1739</strain>
    </source>
</reference>
<comment type="cofactor">
    <cofactor evidence="1">
        <name>Zn(2+)</name>
        <dbReference type="ChEBI" id="CHEBI:29105"/>
    </cofactor>
</comment>
<evidence type="ECO:0000256" key="1">
    <source>
        <dbReference type="ARBA" id="ARBA00001947"/>
    </source>
</evidence>
<evidence type="ECO:0000256" key="7">
    <source>
        <dbReference type="ARBA" id="ARBA00023049"/>
    </source>
</evidence>
<organism evidence="10 11">
    <name type="scientific">Candidatus Avibacteroides avistercoris</name>
    <dbReference type="NCBI Taxonomy" id="2840690"/>
    <lineage>
        <taxon>Bacteria</taxon>
        <taxon>Pseudomonadati</taxon>
        <taxon>Bacteroidota</taxon>
        <taxon>Bacteroidia</taxon>
        <taxon>Bacteroidales</taxon>
        <taxon>Bacteroidaceae</taxon>
        <taxon>Bacteroidaceae incertae sedis</taxon>
        <taxon>Candidatus Avibacteroides</taxon>
    </lineage>
</organism>
<evidence type="ECO:0000259" key="9">
    <source>
        <dbReference type="Pfam" id="PF19425"/>
    </source>
</evidence>
<evidence type="ECO:0000256" key="2">
    <source>
        <dbReference type="ARBA" id="ARBA00004196"/>
    </source>
</evidence>
<name>A0A9D2ZUR0_9BACT</name>
<dbReference type="GO" id="GO:0004222">
    <property type="term" value="F:metalloendopeptidase activity"/>
    <property type="evidence" value="ECO:0007669"/>
    <property type="project" value="TreeGrafter"/>
</dbReference>